<feature type="compositionally biased region" description="Low complexity" evidence="1">
    <location>
        <begin position="236"/>
        <end position="250"/>
    </location>
</feature>
<dbReference type="OrthoDB" id="5418436at2759"/>
<organism evidence="3 4">
    <name type="scientific">Phaeomoniella chlamydospora</name>
    <name type="common">Phaeoacremonium chlamydosporum</name>
    <dbReference type="NCBI Taxonomy" id="158046"/>
    <lineage>
        <taxon>Eukaryota</taxon>
        <taxon>Fungi</taxon>
        <taxon>Dikarya</taxon>
        <taxon>Ascomycota</taxon>
        <taxon>Pezizomycotina</taxon>
        <taxon>Eurotiomycetes</taxon>
        <taxon>Chaetothyriomycetidae</taxon>
        <taxon>Phaeomoniellales</taxon>
        <taxon>Phaeomoniellaceae</taxon>
        <taxon>Phaeomoniella</taxon>
    </lineage>
</organism>
<sequence>MVSYINKLLAISLLVASVTAHGKVSVATGDQGGNGTALGIMGAVIPGEGRNRETEVDTTVFDGSNADACGQTDNGDNEVESGVQQAMALSGDTLPQVSQGGSLSGTLHIVTSDGAGPYRAFIDSTGTGDNFSEDNELEVTQQVPGDDGEIRKDDKRFWARALQSVGLMKRASNINEDYTIYLIKQPFNVAIPSDASCTGTVAGQSNVCMVKLVNPSNAGPFGGCVAVQMAANSSATATATTSSNSTTTATKTRKFRKHRA</sequence>
<keyword evidence="4" id="KW-1185">Reference proteome</keyword>
<dbReference type="PANTHER" id="PTHR34618">
    <property type="entry name" value="SURFACE PROTEIN MAS1, PUTATIVE-RELATED"/>
    <property type="match status" value="1"/>
</dbReference>
<protein>
    <submittedName>
        <fullName evidence="3">Putative cas1 appressorium specific protein</fullName>
    </submittedName>
</protein>
<feature type="compositionally biased region" description="Basic residues" evidence="1">
    <location>
        <begin position="251"/>
        <end position="260"/>
    </location>
</feature>
<dbReference type="Pfam" id="PF11327">
    <property type="entry name" value="Egh16-like"/>
    <property type="match status" value="1"/>
</dbReference>
<dbReference type="AlphaFoldDB" id="A0A0G2GL02"/>
<accession>A0A0G2GL02</accession>
<gene>
    <name evidence="3" type="ORF">UCRPC4_g02529</name>
</gene>
<reference evidence="3 4" key="2">
    <citation type="submission" date="2015-05" db="EMBL/GenBank/DDBJ databases">
        <authorList>
            <person name="Morales-Cruz A."/>
            <person name="Amrine K.C."/>
            <person name="Cantu D."/>
        </authorList>
    </citation>
    <scope>NUCLEOTIDE SEQUENCE [LARGE SCALE GENOMIC DNA]</scope>
    <source>
        <strain evidence="3">UCRPC4</strain>
    </source>
</reference>
<proteinExistence type="predicted"/>
<feature type="region of interest" description="Disordered" evidence="1">
    <location>
        <begin position="236"/>
        <end position="260"/>
    </location>
</feature>
<evidence type="ECO:0000256" key="2">
    <source>
        <dbReference type="SAM" id="SignalP"/>
    </source>
</evidence>
<dbReference type="Proteomes" id="UP000053317">
    <property type="component" value="Unassembled WGS sequence"/>
</dbReference>
<name>A0A0G2GL02_PHACM</name>
<feature type="signal peptide" evidence="2">
    <location>
        <begin position="1"/>
        <end position="20"/>
    </location>
</feature>
<evidence type="ECO:0000313" key="4">
    <source>
        <dbReference type="Proteomes" id="UP000053317"/>
    </source>
</evidence>
<comment type="caution">
    <text evidence="3">The sequence shown here is derived from an EMBL/GenBank/DDBJ whole genome shotgun (WGS) entry which is preliminary data.</text>
</comment>
<dbReference type="EMBL" id="LCWF01000062">
    <property type="protein sequence ID" value="KKY24163.1"/>
    <property type="molecule type" value="Genomic_DNA"/>
</dbReference>
<dbReference type="InterPro" id="IPR021476">
    <property type="entry name" value="Egh16-like"/>
</dbReference>
<reference evidence="3 4" key="1">
    <citation type="submission" date="2015-05" db="EMBL/GenBank/DDBJ databases">
        <title>Distinctive expansion of gene families associated with plant cell wall degradation and secondary metabolism in the genomes of grapevine trunk pathogens.</title>
        <authorList>
            <person name="Lawrence D.P."/>
            <person name="Travadon R."/>
            <person name="Rolshausen P.E."/>
            <person name="Baumgartner K."/>
        </authorList>
    </citation>
    <scope>NUCLEOTIDE SEQUENCE [LARGE SCALE GENOMIC DNA]</scope>
    <source>
        <strain evidence="3">UCRPC4</strain>
    </source>
</reference>
<feature type="chain" id="PRO_5002544728" evidence="2">
    <location>
        <begin position="21"/>
        <end position="260"/>
    </location>
</feature>
<keyword evidence="2" id="KW-0732">Signal</keyword>
<dbReference type="PANTHER" id="PTHR34618:SF4">
    <property type="entry name" value="CAS1"/>
    <property type="match status" value="1"/>
</dbReference>
<evidence type="ECO:0000256" key="1">
    <source>
        <dbReference type="SAM" id="MobiDB-lite"/>
    </source>
</evidence>
<evidence type="ECO:0000313" key="3">
    <source>
        <dbReference type="EMBL" id="KKY24163.1"/>
    </source>
</evidence>